<organism evidence="2 3">
    <name type="scientific">Clostridium cylindrosporum DSM 605</name>
    <dbReference type="NCBI Taxonomy" id="1121307"/>
    <lineage>
        <taxon>Bacteria</taxon>
        <taxon>Bacillati</taxon>
        <taxon>Bacillota</taxon>
        <taxon>Clostridia</taxon>
        <taxon>Eubacteriales</taxon>
        <taxon>Clostridiaceae</taxon>
        <taxon>Clostridium</taxon>
    </lineage>
</organism>
<dbReference type="NCBIfam" id="TIGR00594">
    <property type="entry name" value="polc"/>
    <property type="match status" value="1"/>
</dbReference>
<dbReference type="GO" id="GO:0003887">
    <property type="term" value="F:DNA-directed DNA polymerase activity"/>
    <property type="evidence" value="ECO:0007669"/>
    <property type="project" value="UniProtKB-EC"/>
</dbReference>
<dbReference type="PANTHER" id="PTHR32294">
    <property type="entry name" value="DNA POLYMERASE III SUBUNIT ALPHA"/>
    <property type="match status" value="1"/>
</dbReference>
<gene>
    <name evidence="2" type="primary">dnaE</name>
    <name evidence="2" type="ORF">CLCY_1c02990</name>
</gene>
<keyword evidence="2" id="KW-0808">Transferase</keyword>
<dbReference type="STRING" id="1121307.CLCY_1c02990"/>
<dbReference type="InterPro" id="IPR004013">
    <property type="entry name" value="PHP_dom"/>
</dbReference>
<dbReference type="OrthoDB" id="9803237at2"/>
<evidence type="ECO:0000313" key="2">
    <source>
        <dbReference type="EMBL" id="KMT21065.1"/>
    </source>
</evidence>
<evidence type="ECO:0000313" key="3">
    <source>
        <dbReference type="Proteomes" id="UP000036756"/>
    </source>
</evidence>
<comment type="caution">
    <text evidence="2">The sequence shown here is derived from an EMBL/GenBank/DDBJ whole genome shotgun (WGS) entry which is preliminary data.</text>
</comment>
<dbReference type="SMART" id="SM00481">
    <property type="entry name" value="POLIIIAc"/>
    <property type="match status" value="1"/>
</dbReference>
<sequence>MSFVHLHVHSEYSLLDGSSRVKVLPKKAKELGMNSLALTDHGVMFGIIDFYKACKKEGIKPVLGCEIYVAPRELTLKEGKQDAANYHLILLAKNNEGYKNLMKIDSMAYVDGFYYKPRIDYENLRKYSKDIIALSACLGGEVQQHLLKDNYEEAKKKALLYEEIFGKGNFYLELQDHGMEEQKKVNKILIKLSQETGIPLVATNDVHYIEKDDSKAHEILVCIQTGKTIDDPDRLEFESNEFYLKSEEEMRSLFPEASEAIENTQKIADMCNVEFDFNVTHLPKFDTPEGFTSDEYLRHLCREGLHRLYEDVTEVEEERLNYELSVIEQMGYVDYFLIVWDFIRFANEKGIVTGPGRGSGAGSIVAYTLGITKIDPIKYNLIFERELRCAR</sequence>
<dbReference type="SUPFAM" id="SSF89550">
    <property type="entry name" value="PHP domain-like"/>
    <property type="match status" value="1"/>
</dbReference>
<dbReference type="PANTHER" id="PTHR32294:SF0">
    <property type="entry name" value="DNA POLYMERASE III SUBUNIT ALPHA"/>
    <property type="match status" value="1"/>
</dbReference>
<dbReference type="Gene3D" id="3.20.20.140">
    <property type="entry name" value="Metal-dependent hydrolases"/>
    <property type="match status" value="1"/>
</dbReference>
<dbReference type="EMBL" id="LFVU01000028">
    <property type="protein sequence ID" value="KMT21065.1"/>
    <property type="molecule type" value="Genomic_DNA"/>
</dbReference>
<proteinExistence type="predicted"/>
<evidence type="ECO:0000259" key="1">
    <source>
        <dbReference type="SMART" id="SM00481"/>
    </source>
</evidence>
<dbReference type="Pfam" id="PF07733">
    <property type="entry name" value="DNA_pol3_alpha"/>
    <property type="match status" value="1"/>
</dbReference>
<keyword evidence="3" id="KW-1185">Reference proteome</keyword>
<name>A0A0J8D4H5_CLOCY</name>
<dbReference type="InterPro" id="IPR016195">
    <property type="entry name" value="Pol/histidinol_Pase-like"/>
</dbReference>
<dbReference type="AlphaFoldDB" id="A0A0J8D4H5"/>
<dbReference type="GO" id="GO:0008408">
    <property type="term" value="F:3'-5' exonuclease activity"/>
    <property type="evidence" value="ECO:0007669"/>
    <property type="project" value="InterPro"/>
</dbReference>
<accession>A0A0J8D4H5</accession>
<dbReference type="Pfam" id="PF02811">
    <property type="entry name" value="PHP"/>
    <property type="match status" value="1"/>
</dbReference>
<reference evidence="2 3" key="1">
    <citation type="submission" date="2015-06" db="EMBL/GenBank/DDBJ databases">
        <title>Draft genome sequence of the purine-degrading Clostridium cylindrosporum HC-1 (DSM 605).</title>
        <authorList>
            <person name="Poehlein A."/>
            <person name="Schiel-Bengelsdorf B."/>
            <person name="Bengelsdorf F."/>
            <person name="Daniel R."/>
            <person name="Duerre P."/>
        </authorList>
    </citation>
    <scope>NUCLEOTIDE SEQUENCE [LARGE SCALE GENOMIC DNA]</scope>
    <source>
        <strain evidence="2 3">DSM 605</strain>
    </source>
</reference>
<dbReference type="Proteomes" id="UP000036756">
    <property type="component" value="Unassembled WGS sequence"/>
</dbReference>
<feature type="domain" description="Polymerase/histidinol phosphatase N-terminal" evidence="1">
    <location>
        <begin position="4"/>
        <end position="71"/>
    </location>
</feature>
<dbReference type="EC" id="2.7.7.7" evidence="2"/>
<dbReference type="PATRIC" id="fig|1121307.3.peg.664"/>
<dbReference type="InterPro" id="IPR011708">
    <property type="entry name" value="DNA_pol3_alpha_NTPase_dom"/>
</dbReference>
<dbReference type="GO" id="GO:0006260">
    <property type="term" value="P:DNA replication"/>
    <property type="evidence" value="ECO:0007669"/>
    <property type="project" value="InterPro"/>
</dbReference>
<dbReference type="InterPro" id="IPR003141">
    <property type="entry name" value="Pol/His_phosphatase_N"/>
</dbReference>
<dbReference type="InterPro" id="IPR004805">
    <property type="entry name" value="DnaE2/DnaE/PolC"/>
</dbReference>
<dbReference type="CDD" id="cd12113">
    <property type="entry name" value="PHP_PolIIIA_DnaE3"/>
    <property type="match status" value="1"/>
</dbReference>
<keyword evidence="2" id="KW-0548">Nucleotidyltransferase</keyword>
<protein>
    <submittedName>
        <fullName evidence="2">DNA polymerase III subunit alpha</fullName>
        <ecNumber evidence="2">2.7.7.7</ecNumber>
    </submittedName>
</protein>